<dbReference type="Pfam" id="PF23728">
    <property type="entry name" value="Tubby_C_like"/>
    <property type="match status" value="1"/>
</dbReference>
<accession>A0ABT7ZHP2</accession>
<comment type="caution">
    <text evidence="2">The sequence shown here is derived from an EMBL/GenBank/DDBJ whole genome shotgun (WGS) entry which is preliminary data.</text>
</comment>
<protein>
    <recommendedName>
        <fullName evidence="1">Tubby C-terminal domain-containing protein</fullName>
    </recommendedName>
</protein>
<dbReference type="InterPro" id="IPR056944">
    <property type="entry name" value="Tubby_C-like"/>
</dbReference>
<reference evidence="2 3" key="1">
    <citation type="submission" date="2023-03" db="EMBL/GenBank/DDBJ databases">
        <authorList>
            <person name="Uniacke-Lowe S."/>
            <person name="Ross P."/>
            <person name="Hill C."/>
        </authorList>
    </citation>
    <scope>NUCLEOTIDE SEQUENCE [LARGE SCALE GENOMIC DNA]</scope>
    <source>
        <strain evidence="2 3">APC 4016</strain>
    </source>
</reference>
<evidence type="ECO:0000259" key="1">
    <source>
        <dbReference type="Pfam" id="PF23728"/>
    </source>
</evidence>
<feature type="domain" description="Tubby C-terminal" evidence="1">
    <location>
        <begin position="4"/>
        <end position="170"/>
    </location>
</feature>
<proteinExistence type="predicted"/>
<evidence type="ECO:0000313" key="3">
    <source>
        <dbReference type="Proteomes" id="UP001225873"/>
    </source>
</evidence>
<name>A0ABT7ZHP2_9BACL</name>
<gene>
    <name evidence="2" type="ORF">QMA01_05130</name>
</gene>
<sequence length="172" mass="19802">MQQFTYRVHKTFQRPKKMTLRDESGQALFLLHRKRHPFIAGIFNALLSSGLPYTYLITQLDGKPFYSIECSFPGFGYRILGHQTHKSVLVAEHRIQLIEIAYSFKLDNRSYYFEKDFAGTGHLKCNDTEIAAVSMSNLIVNSELDVVHVEAVNQDKASLAAVLFHTFFYYNP</sequence>
<dbReference type="Proteomes" id="UP001225873">
    <property type="component" value="Unassembled WGS sequence"/>
</dbReference>
<keyword evidence="3" id="KW-1185">Reference proteome</keyword>
<dbReference type="EMBL" id="JASDCQ010000001">
    <property type="protein sequence ID" value="MDN3426670.1"/>
    <property type="molecule type" value="Genomic_DNA"/>
</dbReference>
<dbReference type="RefSeq" id="WP_290214462.1">
    <property type="nucleotide sequence ID" value="NZ_JASDCQ010000001.1"/>
</dbReference>
<organism evidence="2 3">
    <name type="scientific">Planococcus notacanthi</name>
    <dbReference type="NCBI Taxonomy" id="3035188"/>
    <lineage>
        <taxon>Bacteria</taxon>
        <taxon>Bacillati</taxon>
        <taxon>Bacillota</taxon>
        <taxon>Bacilli</taxon>
        <taxon>Bacillales</taxon>
        <taxon>Caryophanaceae</taxon>
        <taxon>Planococcus</taxon>
    </lineage>
</organism>
<evidence type="ECO:0000313" key="2">
    <source>
        <dbReference type="EMBL" id="MDN3426670.1"/>
    </source>
</evidence>